<feature type="transmembrane region" description="Helical" evidence="1">
    <location>
        <begin position="136"/>
        <end position="155"/>
    </location>
</feature>
<keyword evidence="1" id="KW-1133">Transmembrane helix</keyword>
<feature type="signal peptide" evidence="2">
    <location>
        <begin position="1"/>
        <end position="26"/>
    </location>
</feature>
<dbReference type="OrthoDB" id="3480624at2"/>
<evidence type="ECO:0000313" key="3">
    <source>
        <dbReference type="EMBL" id="NBE56185.1"/>
    </source>
</evidence>
<dbReference type="Proteomes" id="UP000598297">
    <property type="component" value="Unassembled WGS sequence"/>
</dbReference>
<dbReference type="EMBL" id="JAAAHS010000438">
    <property type="protein sequence ID" value="NBE56185.1"/>
    <property type="molecule type" value="Genomic_DNA"/>
</dbReference>
<accession>A0A964XP56</accession>
<evidence type="ECO:0000313" key="4">
    <source>
        <dbReference type="Proteomes" id="UP000598297"/>
    </source>
</evidence>
<keyword evidence="2" id="KW-0732">Signal</keyword>
<evidence type="ECO:0008006" key="5">
    <source>
        <dbReference type="Google" id="ProtNLM"/>
    </source>
</evidence>
<evidence type="ECO:0000256" key="2">
    <source>
        <dbReference type="SAM" id="SignalP"/>
    </source>
</evidence>
<gene>
    <name evidence="3" type="ORF">GUY60_33085</name>
</gene>
<protein>
    <recommendedName>
        <fullName evidence="5">Integral membrane protein</fullName>
    </recommendedName>
</protein>
<proteinExistence type="predicted"/>
<comment type="caution">
    <text evidence="3">The sequence shown here is derived from an EMBL/GenBank/DDBJ whole genome shotgun (WGS) entry which is preliminary data.</text>
</comment>
<feature type="chain" id="PRO_5037293450" description="Integral membrane protein" evidence="2">
    <location>
        <begin position="27"/>
        <end position="163"/>
    </location>
</feature>
<evidence type="ECO:0000256" key="1">
    <source>
        <dbReference type="SAM" id="Phobius"/>
    </source>
</evidence>
<reference evidence="3" key="1">
    <citation type="submission" date="2020-01" db="EMBL/GenBank/DDBJ databases">
        <title>Whole-genome analyses of novel actinobacteria.</title>
        <authorList>
            <person name="Sahin N."/>
        </authorList>
    </citation>
    <scope>NUCLEOTIDE SEQUENCE</scope>
    <source>
        <strain evidence="3">YC537</strain>
    </source>
</reference>
<keyword evidence="1" id="KW-0472">Membrane</keyword>
<keyword evidence="1" id="KW-0812">Transmembrane</keyword>
<sequence length="163" mass="15772">MRTSRALAVTAAAGAFIGLAAPAASAWDGSTISVSPTTTHRGGTVTVTVNAHECNTNGSVSSSAFQSTPLHSSGGVATANVTINHNASIGSHSVTATCGTGPNNSVTREAALTVIHGGVRGGLGGSSSTGATSTDVAIGGSLVAAAVIGGGVFWLRRRGEAKS</sequence>
<name>A0A964XP56_9ACTN</name>
<organism evidence="3 4">
    <name type="scientific">Streptomyces boluensis</name>
    <dbReference type="NCBI Taxonomy" id="1775135"/>
    <lineage>
        <taxon>Bacteria</taxon>
        <taxon>Bacillati</taxon>
        <taxon>Actinomycetota</taxon>
        <taxon>Actinomycetes</taxon>
        <taxon>Kitasatosporales</taxon>
        <taxon>Streptomycetaceae</taxon>
        <taxon>Streptomyces</taxon>
    </lineage>
</organism>
<keyword evidence="4" id="KW-1185">Reference proteome</keyword>
<dbReference type="AlphaFoldDB" id="A0A964XP56"/>
<dbReference type="RefSeq" id="WP_161704641.1">
    <property type="nucleotide sequence ID" value="NZ_JAAAHS010000438.1"/>
</dbReference>